<protein>
    <recommendedName>
        <fullName evidence="1">Protein CR006 P-loop domain-containing protein</fullName>
    </recommendedName>
</protein>
<dbReference type="PANTHER" id="PTHR32182:SF22">
    <property type="entry name" value="ATP-DEPENDENT ENDONUCLEASE, OLD FAMILY-RELATED"/>
    <property type="match status" value="1"/>
</dbReference>
<dbReference type="InterPro" id="IPR027417">
    <property type="entry name" value="P-loop_NTPase"/>
</dbReference>
<sequence length="879" mass="95888">MGAIEDILLWSATKLAPWRQDALRRLANSPVLTANDHQEILNLIKHKVGFTFTAAPPAPVALNKTHLTGAGSGQPLQLKSIRKVTNVNRLVPSANLTFEPAGLTVAYGKNGSGKSGFVRIFRTACRTRIENAAKLKVLADVYGSSGGPQTAEIVIDLGAGDVPITWTAGAVAQEDLLQVAVFDTSAAQLYVDSGNHIQFLPFGLALPHKLNELCLILKEHLDAERKPVTDQINILTVAFAQARDTSAQAFNSTVGAKTTDEQIAKATVFSADDEKRLSELSTLLAASIASAADITALAAWIKTLIAECEGFEGALMDAKLNHYRSTHKSALEARKAAGFQAAELFASDPLPGIGGETWRRLWLAAREYSISDAYPDAEYPVLVEAAQPASCVLCQQPLLEEASERMTRFETFVTGALAAEANSAELVVEETFTNLPQLTVMAAKDWATRLDQLRKRNDHVATTVALFKSAVEQRREVAVTILTGKQETFGSQSLLASPVASLTELRAALLKEAEALAQSGEFEQRQKIVAEQNELLDRKVLSAAKDRLIKRRNLLQDDGRFAAALTEVNTKGITQKANELIDLHLTKVVSDRFDEERGYLDITHLKIGLARKSGQTKASFQTSTGTALAKLTSEILSEGEQRALALAAFFTEVTVTEGSGPIVIDDPVSSLDRDRGLKVAARIAEEAKSRQVIVFTHDLIFFNDLCREADDRGIKTATIGLFSDGANAGKVDPAGVAWRGLSVSKRLGPIKNDFSSVRKQHSVSPADYEFAVKNLYGRLRDTYERLVEEFIFCDVVRRGVDRIETQKLRFVHLPDALAIRFHEGMSRVNTYSHDNPASATVSVPTPDEFDTDIKFIEDLIEDLKAESKAAEVKRPSMKK</sequence>
<feature type="domain" description="Protein CR006 P-loop" evidence="1">
    <location>
        <begin position="389"/>
        <end position="802"/>
    </location>
</feature>
<dbReference type="RefSeq" id="WP_065283456.1">
    <property type="nucleotide sequence ID" value="NZ_CP016287.1"/>
</dbReference>
<accession>A0A1B1CJJ3</accession>
<evidence type="ECO:0000313" key="3">
    <source>
        <dbReference type="Proteomes" id="UP000092691"/>
    </source>
</evidence>
<gene>
    <name evidence="2" type="ORF">BA011_29860</name>
</gene>
<dbReference type="Gene3D" id="3.40.50.300">
    <property type="entry name" value="P-loop containing nucleotide triphosphate hydrolases"/>
    <property type="match status" value="1"/>
</dbReference>
<dbReference type="AlphaFoldDB" id="A0A1B1CJJ3"/>
<dbReference type="Pfam" id="PF13166">
    <property type="entry name" value="AAA_13"/>
    <property type="match status" value="1"/>
</dbReference>
<dbReference type="SUPFAM" id="SSF52540">
    <property type="entry name" value="P-loop containing nucleoside triphosphate hydrolases"/>
    <property type="match status" value="1"/>
</dbReference>
<dbReference type="CDD" id="cd00267">
    <property type="entry name" value="ABC_ATPase"/>
    <property type="match status" value="1"/>
</dbReference>
<reference evidence="2 3" key="1">
    <citation type="submission" date="2016-06" db="EMBL/GenBank/DDBJ databases">
        <title>Microsymbionts genomes from the relict species Vavilovia formosa.</title>
        <authorList>
            <person name="Chirak E."/>
            <person name="Kimeklis A."/>
            <person name="Andronov E."/>
        </authorList>
    </citation>
    <scope>NUCLEOTIDE SEQUENCE [LARGE SCALE GENOMIC DNA]</scope>
    <source>
        <strain evidence="2 3">Vaf10</strain>
        <plasmid evidence="3">Plasmid unnamed1</plasmid>
    </source>
</reference>
<dbReference type="OrthoDB" id="9789562at2"/>
<evidence type="ECO:0000259" key="1">
    <source>
        <dbReference type="Pfam" id="PF13166"/>
    </source>
</evidence>
<dbReference type="GO" id="GO:0006302">
    <property type="term" value="P:double-strand break repair"/>
    <property type="evidence" value="ECO:0007669"/>
    <property type="project" value="TreeGrafter"/>
</dbReference>
<dbReference type="Proteomes" id="UP000092691">
    <property type="component" value="Plasmid unnamed1"/>
</dbReference>
<dbReference type="GO" id="GO:0000731">
    <property type="term" value="P:DNA synthesis involved in DNA repair"/>
    <property type="evidence" value="ECO:0007669"/>
    <property type="project" value="TreeGrafter"/>
</dbReference>
<dbReference type="EMBL" id="CP016287">
    <property type="protein sequence ID" value="ANP89891.1"/>
    <property type="molecule type" value="Genomic_DNA"/>
</dbReference>
<keyword evidence="2" id="KW-0614">Plasmid</keyword>
<evidence type="ECO:0000313" key="2">
    <source>
        <dbReference type="EMBL" id="ANP89891.1"/>
    </source>
</evidence>
<dbReference type="InterPro" id="IPR026866">
    <property type="entry name" value="CR006_AAA"/>
</dbReference>
<geneLocation type="plasmid" evidence="2 3">
    <name>unnamed1</name>
</geneLocation>
<name>A0A1B1CJJ3_RHILE</name>
<dbReference type="PANTHER" id="PTHR32182">
    <property type="entry name" value="DNA REPLICATION AND REPAIR PROTEIN RECF"/>
    <property type="match status" value="1"/>
</dbReference>
<organism evidence="2 3">
    <name type="scientific">Rhizobium leguminosarum</name>
    <dbReference type="NCBI Taxonomy" id="384"/>
    <lineage>
        <taxon>Bacteria</taxon>
        <taxon>Pseudomonadati</taxon>
        <taxon>Pseudomonadota</taxon>
        <taxon>Alphaproteobacteria</taxon>
        <taxon>Hyphomicrobiales</taxon>
        <taxon>Rhizobiaceae</taxon>
        <taxon>Rhizobium/Agrobacterium group</taxon>
        <taxon>Rhizobium</taxon>
    </lineage>
</organism>
<proteinExistence type="predicted"/>